<accession>A0AAW0R329</accession>
<sequence length="483" mass="54297">MPSPEVPQELLGTEHMGPKGWIRQVLCFELPEDYDIDNVSSILKTAYVAMKARTPPAGLKMVPLVDGSKPGRWQWQRFPEGEIEDFKVSDLRGDFVPFAEFKANEYPMTLLTPEKMGPRSIWPSAADMALWFHTTYMQANFIKGGLLLSMGIFHSSADATSAYVMTKVMTEHIRKAQGLPVPDPVDVSSLLKERKLLDKSRRGHLSSVPKLEDTPEYVLLPFTPEGPPPKILEPIHQANIFHFSPRALDQLKKDAAPTQENLRVLKGDKSGGDLPDFISTNDALNALLWKVVMDVQHPDLEAAMREEPERPSHLLIALDERRRAGMHEHTLGNLLAWAPLFHDLRSVVRDATLADLAVMIRRSVKQRSDDPDFVHKHEAVLNGVEQLDRIAPLVFLDVPGRNTLTSSWRDNTYYGLEWGPVFGDRIKAVRAPSVGVCHGFQVILPDRPDKPGVEMMVGVETPAVERLTKHPLWTKYAEAPKVY</sequence>
<evidence type="ECO:0000313" key="4">
    <source>
        <dbReference type="Proteomes" id="UP001392437"/>
    </source>
</evidence>
<evidence type="ECO:0000256" key="1">
    <source>
        <dbReference type="ARBA" id="ARBA00022679"/>
    </source>
</evidence>
<dbReference type="Gene3D" id="3.30.559.10">
    <property type="entry name" value="Chloramphenicol acetyltransferase-like domain"/>
    <property type="match status" value="2"/>
</dbReference>
<dbReference type="InterPro" id="IPR054710">
    <property type="entry name" value="Tri101-like_N"/>
</dbReference>
<dbReference type="PANTHER" id="PTHR31642">
    <property type="entry name" value="TRICHOTHECENE 3-O-ACETYLTRANSFERASE"/>
    <property type="match status" value="1"/>
</dbReference>
<keyword evidence="1" id="KW-0808">Transferase</keyword>
<dbReference type="EMBL" id="JAQQWP010000003">
    <property type="protein sequence ID" value="KAK8123302.1"/>
    <property type="molecule type" value="Genomic_DNA"/>
</dbReference>
<comment type="caution">
    <text evidence="3">The sequence shown here is derived from an EMBL/GenBank/DDBJ whole genome shotgun (WGS) entry which is preliminary data.</text>
</comment>
<protein>
    <recommendedName>
        <fullName evidence="2">Trichothecene 3-O-acetyltransferase-like N-terminal domain-containing protein</fullName>
    </recommendedName>
</protein>
<proteinExistence type="predicted"/>
<keyword evidence="4" id="KW-1185">Reference proteome</keyword>
<dbReference type="InterPro" id="IPR050317">
    <property type="entry name" value="Plant_Fungal_Acyltransferase"/>
</dbReference>
<feature type="domain" description="Trichothecene 3-O-acetyltransferase-like N-terminal" evidence="2">
    <location>
        <begin position="25"/>
        <end position="163"/>
    </location>
</feature>
<organism evidence="3 4">
    <name type="scientific">Apiospora kogelbergensis</name>
    <dbReference type="NCBI Taxonomy" id="1337665"/>
    <lineage>
        <taxon>Eukaryota</taxon>
        <taxon>Fungi</taxon>
        <taxon>Dikarya</taxon>
        <taxon>Ascomycota</taxon>
        <taxon>Pezizomycotina</taxon>
        <taxon>Sordariomycetes</taxon>
        <taxon>Xylariomycetidae</taxon>
        <taxon>Amphisphaeriales</taxon>
        <taxon>Apiosporaceae</taxon>
        <taxon>Apiospora</taxon>
    </lineage>
</organism>
<dbReference type="GO" id="GO:0016747">
    <property type="term" value="F:acyltransferase activity, transferring groups other than amino-acyl groups"/>
    <property type="evidence" value="ECO:0007669"/>
    <property type="project" value="TreeGrafter"/>
</dbReference>
<dbReference type="GO" id="GO:0044550">
    <property type="term" value="P:secondary metabolite biosynthetic process"/>
    <property type="evidence" value="ECO:0007669"/>
    <property type="project" value="TreeGrafter"/>
</dbReference>
<dbReference type="InterPro" id="IPR023213">
    <property type="entry name" value="CAT-like_dom_sf"/>
</dbReference>
<evidence type="ECO:0000313" key="3">
    <source>
        <dbReference type="EMBL" id="KAK8123302.1"/>
    </source>
</evidence>
<dbReference type="PANTHER" id="PTHR31642:SF310">
    <property type="entry name" value="FATTY ALCOHOL:CAFFEOYL-COA ACYLTRANSFERASE"/>
    <property type="match status" value="1"/>
</dbReference>
<dbReference type="Pfam" id="PF22664">
    <property type="entry name" value="TRI-like_N"/>
    <property type="match status" value="1"/>
</dbReference>
<gene>
    <name evidence="3" type="ORF">PG999_003220</name>
</gene>
<dbReference type="Proteomes" id="UP001392437">
    <property type="component" value="Unassembled WGS sequence"/>
</dbReference>
<evidence type="ECO:0000259" key="2">
    <source>
        <dbReference type="Pfam" id="PF22664"/>
    </source>
</evidence>
<reference evidence="3 4" key="1">
    <citation type="submission" date="2023-01" db="EMBL/GenBank/DDBJ databases">
        <title>Analysis of 21 Apiospora genomes using comparative genomics revels a genus with tremendous synthesis potential of carbohydrate active enzymes and secondary metabolites.</title>
        <authorList>
            <person name="Sorensen T."/>
        </authorList>
    </citation>
    <scope>NUCLEOTIDE SEQUENCE [LARGE SCALE GENOMIC DNA]</scope>
    <source>
        <strain evidence="3 4">CBS 117206</strain>
    </source>
</reference>
<name>A0AAW0R329_9PEZI</name>
<dbReference type="AlphaFoldDB" id="A0AAW0R329"/>